<keyword evidence="2" id="KW-0812">Transmembrane</keyword>
<feature type="compositionally biased region" description="Basic and acidic residues" evidence="1">
    <location>
        <begin position="30"/>
        <end position="43"/>
    </location>
</feature>
<dbReference type="EMBL" id="CAXAMM010038707">
    <property type="protein sequence ID" value="CAK9080279.1"/>
    <property type="molecule type" value="Genomic_DNA"/>
</dbReference>
<keyword evidence="4" id="KW-1185">Reference proteome</keyword>
<accession>A0ABP0PWG5</accession>
<feature type="region of interest" description="Disordered" evidence="1">
    <location>
        <begin position="24"/>
        <end position="84"/>
    </location>
</feature>
<keyword evidence="2" id="KW-0472">Membrane</keyword>
<evidence type="ECO:0000313" key="3">
    <source>
        <dbReference type="EMBL" id="CAK9080279.1"/>
    </source>
</evidence>
<evidence type="ECO:0000256" key="1">
    <source>
        <dbReference type="SAM" id="MobiDB-lite"/>
    </source>
</evidence>
<evidence type="ECO:0000313" key="4">
    <source>
        <dbReference type="Proteomes" id="UP001642464"/>
    </source>
</evidence>
<feature type="transmembrane region" description="Helical" evidence="2">
    <location>
        <begin position="193"/>
        <end position="214"/>
    </location>
</feature>
<reference evidence="3 4" key="1">
    <citation type="submission" date="2024-02" db="EMBL/GenBank/DDBJ databases">
        <authorList>
            <person name="Chen Y."/>
            <person name="Shah S."/>
            <person name="Dougan E. K."/>
            <person name="Thang M."/>
            <person name="Chan C."/>
        </authorList>
    </citation>
    <scope>NUCLEOTIDE SEQUENCE [LARGE SCALE GENOMIC DNA]</scope>
</reference>
<dbReference type="Proteomes" id="UP001642464">
    <property type="component" value="Unassembled WGS sequence"/>
</dbReference>
<sequence>MGKVGKGLFQDEPEEVRKVAIIGRLFGAEPEERPSSKKPRAERSASSSARPIVLFGDEGEERECRPTSQPQHNEDSDDEGASPQQATLNLDWSAMKLFSHSSFLQKSVALSQPERKKRPYDNTKRSEQAENNMKHVVTSFKDSALQPGRLEALCKQQQCKCALKTCFKQLDLTECRRFLETFWNMAKCEQDSFVPLLHVVLIYLLYSFVFAHVFTSEPECGMTAELRTLVGCHGQLAGEGKKNPSFTFLGRPIGRVCLCSVLAMGINRFRRALEMKPDMRIGASRKGTRHASSQSVNAFLGILYDGVAETLPDRFVRRGRSASGDDPELDIEASEVDPEDIKGWLDRPGKGVLWNTLQSGDKPLTKYLAPGTIADLYTHYQATRHMFGAVAVSYSTFLSIYKEQWQDILKFRGRTLFTQCEITRCPLGV</sequence>
<keyword evidence="2" id="KW-1133">Transmembrane helix</keyword>
<gene>
    <name evidence="3" type="ORF">SCF082_LOCUS38281</name>
</gene>
<feature type="region of interest" description="Disordered" evidence="1">
    <location>
        <begin position="111"/>
        <end position="130"/>
    </location>
</feature>
<organism evidence="3 4">
    <name type="scientific">Durusdinium trenchii</name>
    <dbReference type="NCBI Taxonomy" id="1381693"/>
    <lineage>
        <taxon>Eukaryota</taxon>
        <taxon>Sar</taxon>
        <taxon>Alveolata</taxon>
        <taxon>Dinophyceae</taxon>
        <taxon>Suessiales</taxon>
        <taxon>Symbiodiniaceae</taxon>
        <taxon>Durusdinium</taxon>
    </lineage>
</organism>
<comment type="caution">
    <text evidence="3">The sequence shown here is derived from an EMBL/GenBank/DDBJ whole genome shotgun (WGS) entry which is preliminary data.</text>
</comment>
<protein>
    <submittedName>
        <fullName evidence="3">Uncharacterized protein</fullName>
    </submittedName>
</protein>
<proteinExistence type="predicted"/>
<evidence type="ECO:0000256" key="2">
    <source>
        <dbReference type="SAM" id="Phobius"/>
    </source>
</evidence>
<name>A0ABP0PWG5_9DINO</name>
<feature type="compositionally biased region" description="Basic and acidic residues" evidence="1">
    <location>
        <begin position="119"/>
        <end position="128"/>
    </location>
</feature>